<comment type="catalytic activity">
    <reaction evidence="3">
        <text>dTTP + H2O = dTMP + diphosphate + H(+)</text>
        <dbReference type="Rhea" id="RHEA:28534"/>
        <dbReference type="ChEBI" id="CHEBI:15377"/>
        <dbReference type="ChEBI" id="CHEBI:15378"/>
        <dbReference type="ChEBI" id="CHEBI:33019"/>
        <dbReference type="ChEBI" id="CHEBI:37568"/>
        <dbReference type="ChEBI" id="CHEBI:63528"/>
        <dbReference type="EC" id="3.6.1.9"/>
    </reaction>
</comment>
<comment type="subcellular location">
    <subcellularLocation>
        <location evidence="3">Cytoplasm</location>
    </subcellularLocation>
</comment>
<dbReference type="Gene3D" id="3.90.950.10">
    <property type="match status" value="1"/>
</dbReference>
<dbReference type="Proteomes" id="UP000215559">
    <property type="component" value="Unassembled WGS sequence"/>
</dbReference>
<dbReference type="Pfam" id="PF02545">
    <property type="entry name" value="Maf"/>
    <property type="match status" value="1"/>
</dbReference>
<dbReference type="PANTHER" id="PTHR43213">
    <property type="entry name" value="BIFUNCTIONAL DTTP/UTP PYROPHOSPHATASE/METHYLTRANSFERASE PROTEIN-RELATED"/>
    <property type="match status" value="1"/>
</dbReference>
<dbReference type="EMBL" id="NOZP01000145">
    <property type="protein sequence ID" value="OYD14654.1"/>
    <property type="molecule type" value="Genomic_DNA"/>
</dbReference>
<comment type="function">
    <text evidence="3">Nucleoside triphosphate pyrophosphatase that hydrolyzes dTTP and UTP. May have a dual role in cell division arrest and in preventing the incorporation of modified nucleotides into cellular nucleic acids.</text>
</comment>
<feature type="site" description="Important for substrate specificity" evidence="3">
    <location>
        <position position="206"/>
    </location>
</feature>
<keyword evidence="2 3" id="KW-0378">Hydrolase</keyword>
<dbReference type="PANTHER" id="PTHR43213:SF5">
    <property type="entry name" value="BIFUNCTIONAL DTTP_UTP PYROPHOSPHATASE_METHYLTRANSFERASE PROTEIN-RELATED"/>
    <property type="match status" value="1"/>
</dbReference>
<evidence type="ECO:0000256" key="2">
    <source>
        <dbReference type="ARBA" id="ARBA00022801"/>
    </source>
</evidence>
<comment type="catalytic activity">
    <reaction evidence="3">
        <text>UTP + H2O = UMP + diphosphate + H(+)</text>
        <dbReference type="Rhea" id="RHEA:29395"/>
        <dbReference type="ChEBI" id="CHEBI:15377"/>
        <dbReference type="ChEBI" id="CHEBI:15378"/>
        <dbReference type="ChEBI" id="CHEBI:33019"/>
        <dbReference type="ChEBI" id="CHEBI:46398"/>
        <dbReference type="ChEBI" id="CHEBI:57865"/>
        <dbReference type="EC" id="3.6.1.9"/>
    </reaction>
</comment>
<accession>A0A235BR01</accession>
<dbReference type="GO" id="GO:0009117">
    <property type="term" value="P:nucleotide metabolic process"/>
    <property type="evidence" value="ECO:0007669"/>
    <property type="project" value="UniProtKB-KW"/>
</dbReference>
<dbReference type="HAMAP" id="MF_00528">
    <property type="entry name" value="Maf"/>
    <property type="match status" value="1"/>
</dbReference>
<protein>
    <recommendedName>
        <fullName evidence="3">dTTP/UTP pyrophosphatase</fullName>
        <shortName evidence="3">dTTPase/UTPase</shortName>
        <ecNumber evidence="3">3.6.1.9</ecNumber>
    </recommendedName>
    <alternativeName>
        <fullName evidence="3">Nucleoside triphosphate pyrophosphatase</fullName>
    </alternativeName>
    <alternativeName>
        <fullName evidence="3">Nucleotide pyrophosphatase</fullName>
        <shortName evidence="3">Nucleotide PPase</shortName>
    </alternativeName>
</protein>
<organism evidence="4 5">
    <name type="scientific">candidate division WOR-3 bacterium JGI_Cruoil_03_51_56</name>
    <dbReference type="NCBI Taxonomy" id="1973747"/>
    <lineage>
        <taxon>Bacteria</taxon>
        <taxon>Bacteria division WOR-3</taxon>
    </lineage>
</organism>
<dbReference type="CDD" id="cd00555">
    <property type="entry name" value="Maf"/>
    <property type="match status" value="1"/>
</dbReference>
<evidence type="ECO:0000256" key="1">
    <source>
        <dbReference type="ARBA" id="ARBA00001968"/>
    </source>
</evidence>
<sequence>MERPALLGSTYQSQPARPALEIRLRSQNQKTARCEIRQRHIQNIPARLKRKRKVQIYLASTSPRRQYLLHNFGIRFHVLDPNYDEPIIRGTDPRSYAIASAKAKALSVTGKVKKGLIIGVDTVVAVKRRILGKPGTRTEAEKMLKLLSGRTHSVVSGIALVRMPEKQVLISSETTLIAFHRLSDREIEHYLAAPEPYDKAGAYGIQGNAYRFVREVNGSYLNVVGLPICRLLSLLQQAKASPLLQTD</sequence>
<evidence type="ECO:0000256" key="3">
    <source>
        <dbReference type="HAMAP-Rule" id="MF_00528"/>
    </source>
</evidence>
<feature type="site" description="Important for substrate specificity" evidence="3">
    <location>
        <position position="64"/>
    </location>
</feature>
<keyword evidence="3" id="KW-0546">Nucleotide metabolism</keyword>
<dbReference type="GO" id="GO:0005737">
    <property type="term" value="C:cytoplasm"/>
    <property type="evidence" value="ECO:0007669"/>
    <property type="project" value="UniProtKB-SubCell"/>
</dbReference>
<dbReference type="EC" id="3.6.1.9" evidence="3"/>
<evidence type="ECO:0000313" key="5">
    <source>
        <dbReference type="Proteomes" id="UP000215559"/>
    </source>
</evidence>
<comment type="cofactor">
    <cofactor evidence="1 3">
        <name>a divalent metal cation</name>
        <dbReference type="ChEBI" id="CHEBI:60240"/>
    </cofactor>
</comment>
<reference evidence="4 5" key="1">
    <citation type="submission" date="2017-07" db="EMBL/GenBank/DDBJ databases">
        <title>Recovery of genomes from metagenomes via a dereplication, aggregation, and scoring strategy.</title>
        <authorList>
            <person name="Sieber C.M."/>
            <person name="Probst A.J."/>
            <person name="Sharrar A."/>
            <person name="Thomas B.C."/>
            <person name="Hess M."/>
            <person name="Tringe S.G."/>
            <person name="Banfield J.F."/>
        </authorList>
    </citation>
    <scope>NUCLEOTIDE SEQUENCE [LARGE SCALE GENOMIC DNA]</scope>
    <source>
        <strain evidence="4">JGI_Cruoil_03_51_56</strain>
    </source>
</reference>
<dbReference type="AlphaFoldDB" id="A0A235BR01"/>
<dbReference type="InterPro" id="IPR029001">
    <property type="entry name" value="ITPase-like_fam"/>
</dbReference>
<dbReference type="InterPro" id="IPR003697">
    <property type="entry name" value="Maf-like"/>
</dbReference>
<proteinExistence type="inferred from homology"/>
<comment type="similarity">
    <text evidence="3">Belongs to the Maf family. YhdE subfamily.</text>
</comment>
<comment type="caution">
    <text evidence="3">Lacks conserved residue(s) required for the propagation of feature annotation.</text>
</comment>
<gene>
    <name evidence="4" type="primary">maf</name>
    <name evidence="4" type="ORF">CH330_08050</name>
</gene>
<dbReference type="GO" id="GO:0036221">
    <property type="term" value="F:UTP diphosphatase activity"/>
    <property type="evidence" value="ECO:0007669"/>
    <property type="project" value="RHEA"/>
</dbReference>
<dbReference type="NCBIfam" id="TIGR00172">
    <property type="entry name" value="maf"/>
    <property type="match status" value="1"/>
</dbReference>
<dbReference type="GO" id="GO:0036218">
    <property type="term" value="F:dTTP diphosphatase activity"/>
    <property type="evidence" value="ECO:0007669"/>
    <property type="project" value="RHEA"/>
</dbReference>
<feature type="active site" description="Proton acceptor" evidence="3">
    <location>
        <position position="121"/>
    </location>
</feature>
<comment type="caution">
    <text evidence="4">The sequence shown here is derived from an EMBL/GenBank/DDBJ whole genome shotgun (WGS) entry which is preliminary data.</text>
</comment>
<keyword evidence="3" id="KW-0963">Cytoplasm</keyword>
<evidence type="ECO:0000313" key="4">
    <source>
        <dbReference type="EMBL" id="OYD14654.1"/>
    </source>
</evidence>
<dbReference type="SUPFAM" id="SSF52972">
    <property type="entry name" value="ITPase-like"/>
    <property type="match status" value="1"/>
</dbReference>
<feature type="site" description="Important for substrate specificity" evidence="3">
    <location>
        <position position="122"/>
    </location>
</feature>
<name>A0A235BR01_UNCW3</name>